<dbReference type="InterPro" id="IPR011048">
    <property type="entry name" value="Haem_d1_sf"/>
</dbReference>
<dbReference type="EMBL" id="JASSVS010000003">
    <property type="protein sequence ID" value="MDL0431142.1"/>
    <property type="molecule type" value="Genomic_DNA"/>
</dbReference>
<keyword evidence="2" id="KW-0732">Signal</keyword>
<accession>A0ABT7IBG5</accession>
<dbReference type="SUPFAM" id="SSF51004">
    <property type="entry name" value="C-terminal (heme d1) domain of cytochrome cd1-nitrite reductase"/>
    <property type="match status" value="1"/>
</dbReference>
<proteinExistence type="predicted"/>
<feature type="region of interest" description="Disordered" evidence="1">
    <location>
        <begin position="440"/>
        <end position="463"/>
    </location>
</feature>
<feature type="chain" id="PRO_5045880362" evidence="2">
    <location>
        <begin position="22"/>
        <end position="567"/>
    </location>
</feature>
<gene>
    <name evidence="4" type="ORF">QPM17_08390</name>
</gene>
<keyword evidence="5" id="KW-1185">Reference proteome</keyword>
<evidence type="ECO:0000313" key="4">
    <source>
        <dbReference type="EMBL" id="MDL0431142.1"/>
    </source>
</evidence>
<evidence type="ECO:0000256" key="2">
    <source>
        <dbReference type="SAM" id="SignalP"/>
    </source>
</evidence>
<comment type="caution">
    <text evidence="4">The sequence shown here is derived from an EMBL/GenBank/DDBJ whole genome shotgun (WGS) entry which is preliminary data.</text>
</comment>
<feature type="domain" description="Choice-of-anchor I" evidence="3">
    <location>
        <begin position="45"/>
        <end position="558"/>
    </location>
</feature>
<organism evidence="4 5">
    <name type="scientific">Marinobacter azerbaijanicus</name>
    <dbReference type="NCBI Taxonomy" id="3050455"/>
    <lineage>
        <taxon>Bacteria</taxon>
        <taxon>Pseudomonadati</taxon>
        <taxon>Pseudomonadota</taxon>
        <taxon>Gammaproteobacteria</taxon>
        <taxon>Pseudomonadales</taxon>
        <taxon>Marinobacteraceae</taxon>
        <taxon>Marinobacter</taxon>
    </lineage>
</organism>
<dbReference type="PROSITE" id="PS51257">
    <property type="entry name" value="PROKAR_LIPOPROTEIN"/>
    <property type="match status" value="1"/>
</dbReference>
<reference evidence="4 5" key="1">
    <citation type="submission" date="2023-06" db="EMBL/GenBank/DDBJ databases">
        <title>Marinobacter azerbaijanicus a moderately halophilic, isolated from Urmia Lake in Azerbaijan region of Iran.</title>
        <authorList>
            <person name="Sanchez-Porro C."/>
            <person name="Aghdam E.M."/>
            <person name="Saheb S.M."/>
            <person name="Tarhriz V."/>
            <person name="Kazemi E."/>
            <person name="Ammozegar M.A."/>
            <person name="Ventosa A."/>
            <person name="Hejazi M.S."/>
        </authorList>
    </citation>
    <scope>NUCLEOTIDE SEQUENCE [LARGE SCALE GENOMIC DNA]</scope>
    <source>
        <strain evidence="4 5">TBZ242</strain>
    </source>
</reference>
<protein>
    <submittedName>
        <fullName evidence="4">Choice-of-anchor I family protein</fullName>
    </submittedName>
</protein>
<dbReference type="PANTHER" id="PTHR46928:SF1">
    <property type="entry name" value="MESENCHYME-SPECIFIC CELL SURFACE GLYCOPROTEIN"/>
    <property type="match status" value="1"/>
</dbReference>
<dbReference type="PANTHER" id="PTHR46928">
    <property type="entry name" value="MESENCHYME-SPECIFIC CELL SURFACE GLYCOPROTEIN"/>
    <property type="match status" value="1"/>
</dbReference>
<dbReference type="InterPro" id="IPR055188">
    <property type="entry name" value="Choice_anch_I"/>
</dbReference>
<dbReference type="Pfam" id="PF22494">
    <property type="entry name" value="choice_anch_I"/>
    <property type="match status" value="1"/>
</dbReference>
<dbReference type="InterPro" id="IPR015943">
    <property type="entry name" value="WD40/YVTN_repeat-like_dom_sf"/>
</dbReference>
<feature type="signal peptide" evidence="2">
    <location>
        <begin position="1"/>
        <end position="21"/>
    </location>
</feature>
<evidence type="ECO:0000256" key="1">
    <source>
        <dbReference type="SAM" id="MobiDB-lite"/>
    </source>
</evidence>
<dbReference type="NCBIfam" id="NF038117">
    <property type="entry name" value="choice_anch_I"/>
    <property type="match status" value="1"/>
</dbReference>
<dbReference type="Proteomes" id="UP001227964">
    <property type="component" value="Unassembled WGS sequence"/>
</dbReference>
<evidence type="ECO:0000259" key="3">
    <source>
        <dbReference type="Pfam" id="PF22494"/>
    </source>
</evidence>
<sequence>MKLQKTLLSAAILTTVLGLTACDGDDGNDGNDGAAGTSQTLIELNVLGSYASGIFDESAAEIVAHDPVNQRLFVINANDSTVDVLDIQDPEQPVKLGTIDATAEGASANSVAVYGDLVAVAIEAEVKQDTGKVVFYNSTDLNKVGEVEVGALPDMVTFTRDGQKLLVANEGEPNDDYTVDPEGSVSIIDLSNGVASATVTTAGFADFNGQQTALMGKGLRVFGPGATLAEDMEPEYIAVSIDNTKAWVALQENNAVAELDIEAGEITAIVPLGFKDHSLIGNELDASNDDNRINIRNWPVRGMYQPDAIASYGFNGKTYYITANEGDSRDYDGFSEEFRVADLTLDGTAFPDAAELQKDANLGRLNVTSTLGFGSSCDPSDPANVNLVEGEYDKSYVEDNCIYSELFAYGARSFSIWSEDGRRVFDSGSEFERITASLIPDNFNGQNDENSFDNRSDDKGPEPEAVTVGIINGQTFAFIGLERVGGLMVYNVTNPQNPEFVQYLNNRDFSASQADVENGMAGDLGPEGLTFIAAADSPNGKPMLAVGNEVSGTTTLFGIDVIELSAE</sequence>
<dbReference type="RefSeq" id="WP_285390202.1">
    <property type="nucleotide sequence ID" value="NZ_JASSVS010000003.1"/>
</dbReference>
<feature type="compositionally biased region" description="Basic and acidic residues" evidence="1">
    <location>
        <begin position="452"/>
        <end position="462"/>
    </location>
</feature>
<evidence type="ECO:0000313" key="5">
    <source>
        <dbReference type="Proteomes" id="UP001227964"/>
    </source>
</evidence>
<dbReference type="InterPro" id="IPR052956">
    <property type="entry name" value="Mesenchyme-surface_protein"/>
</dbReference>
<dbReference type="Gene3D" id="2.130.10.10">
    <property type="entry name" value="YVTN repeat-like/Quinoprotein amine dehydrogenase"/>
    <property type="match status" value="1"/>
</dbReference>
<name>A0ABT7IBG5_9GAMM</name>